<sequence>MKSRSFHANPLKVQAYNILKEAIINGLFKKNEVITEKRALEEFNISRTPFREAVQSLETEGWLVSIPYKGTFVSPITKKDIEDVFELRMLVELHIVKKISSTISEKSLEELEGIIFLMEKELRMGNEDQFINLDREFHKTLYDLAENKRLISISEQISDLFRRIGVQVIHRQNRGEEVIREHKKIAEGLKNGGAVDAMRIHLEQTKSALEELNKEED</sequence>
<dbReference type="RefSeq" id="WP_061974815.1">
    <property type="nucleotide sequence ID" value="NZ_FMAV01000004.1"/>
</dbReference>
<keyword evidence="2" id="KW-0238">DNA-binding</keyword>
<dbReference type="Gene3D" id="1.10.10.10">
    <property type="entry name" value="Winged helix-like DNA-binding domain superfamily/Winged helix DNA-binding domain"/>
    <property type="match status" value="1"/>
</dbReference>
<evidence type="ECO:0000313" key="5">
    <source>
        <dbReference type="EMBL" id="KSU81131.1"/>
    </source>
</evidence>
<dbReference type="AlphaFoldDB" id="A0A0V8J2G2"/>
<dbReference type="CDD" id="cd07377">
    <property type="entry name" value="WHTH_GntR"/>
    <property type="match status" value="1"/>
</dbReference>
<dbReference type="InterPro" id="IPR008920">
    <property type="entry name" value="TF_FadR/GntR_C"/>
</dbReference>
<dbReference type="SUPFAM" id="SSF46785">
    <property type="entry name" value="Winged helix' DNA-binding domain"/>
    <property type="match status" value="1"/>
</dbReference>
<dbReference type="Pfam" id="PF07729">
    <property type="entry name" value="FCD"/>
    <property type="match status" value="1"/>
</dbReference>
<evidence type="ECO:0000256" key="1">
    <source>
        <dbReference type="ARBA" id="ARBA00023015"/>
    </source>
</evidence>
<dbReference type="PROSITE" id="PS50949">
    <property type="entry name" value="HTH_GNTR"/>
    <property type="match status" value="1"/>
</dbReference>
<keyword evidence="3" id="KW-0804">Transcription</keyword>
<evidence type="ECO:0000256" key="2">
    <source>
        <dbReference type="ARBA" id="ARBA00023125"/>
    </source>
</evidence>
<dbReference type="Pfam" id="PF00392">
    <property type="entry name" value="GntR"/>
    <property type="match status" value="1"/>
</dbReference>
<dbReference type="GO" id="GO:0003677">
    <property type="term" value="F:DNA binding"/>
    <property type="evidence" value="ECO:0007669"/>
    <property type="project" value="UniProtKB-KW"/>
</dbReference>
<dbReference type="InterPro" id="IPR011711">
    <property type="entry name" value="GntR_C"/>
</dbReference>
<protein>
    <recommendedName>
        <fullName evidence="4">HTH gntR-type domain-containing protein</fullName>
    </recommendedName>
</protein>
<evidence type="ECO:0000256" key="3">
    <source>
        <dbReference type="ARBA" id="ARBA00023163"/>
    </source>
</evidence>
<dbReference type="SUPFAM" id="SSF48008">
    <property type="entry name" value="GntR ligand-binding domain-like"/>
    <property type="match status" value="1"/>
</dbReference>
<gene>
    <name evidence="5" type="ORF">AS030_19515</name>
</gene>
<name>A0A0V8J2G2_9BACL</name>
<evidence type="ECO:0000259" key="4">
    <source>
        <dbReference type="PROSITE" id="PS50949"/>
    </source>
</evidence>
<dbReference type="PANTHER" id="PTHR43537">
    <property type="entry name" value="TRANSCRIPTIONAL REGULATOR, GNTR FAMILY"/>
    <property type="match status" value="1"/>
</dbReference>
<evidence type="ECO:0000313" key="6">
    <source>
        <dbReference type="Proteomes" id="UP000054099"/>
    </source>
</evidence>
<proteinExistence type="predicted"/>
<dbReference type="EMBL" id="LNQN01000006">
    <property type="protein sequence ID" value="KSU81131.1"/>
    <property type="molecule type" value="Genomic_DNA"/>
</dbReference>
<dbReference type="Gene3D" id="1.20.120.530">
    <property type="entry name" value="GntR ligand-binding domain-like"/>
    <property type="match status" value="1"/>
</dbReference>
<feature type="domain" description="HTH gntR-type" evidence="4">
    <location>
        <begin position="9"/>
        <end position="76"/>
    </location>
</feature>
<organism evidence="5 6">
    <name type="scientific">Fictibacillus enclensis</name>
    <dbReference type="NCBI Taxonomy" id="1017270"/>
    <lineage>
        <taxon>Bacteria</taxon>
        <taxon>Bacillati</taxon>
        <taxon>Bacillota</taxon>
        <taxon>Bacilli</taxon>
        <taxon>Bacillales</taxon>
        <taxon>Fictibacillaceae</taxon>
        <taxon>Fictibacillus</taxon>
    </lineage>
</organism>
<comment type="caution">
    <text evidence="5">The sequence shown here is derived from an EMBL/GenBank/DDBJ whole genome shotgun (WGS) entry which is preliminary data.</text>
</comment>
<reference evidence="5 6" key="1">
    <citation type="journal article" date="2014" name="Antonie Van Leeuwenhoek">
        <title>Fictibacillus enclensis sp. nov., isolated from marine sediment.</title>
        <authorList>
            <person name="Dastager S.G."/>
            <person name="Mawlankar R."/>
            <person name="Srinivasan K."/>
            <person name="Tang S.K."/>
            <person name="Lee J.C."/>
            <person name="Ramana V.V."/>
            <person name="Shouche Y.S."/>
        </authorList>
    </citation>
    <scope>NUCLEOTIDE SEQUENCE [LARGE SCALE GENOMIC DNA]</scope>
    <source>
        <strain evidence="5 6">NIO-1003</strain>
    </source>
</reference>
<dbReference type="SMART" id="SM00345">
    <property type="entry name" value="HTH_GNTR"/>
    <property type="match status" value="1"/>
</dbReference>
<dbReference type="InterPro" id="IPR036390">
    <property type="entry name" value="WH_DNA-bd_sf"/>
</dbReference>
<dbReference type="InterPro" id="IPR036388">
    <property type="entry name" value="WH-like_DNA-bd_sf"/>
</dbReference>
<dbReference type="SMART" id="SM00895">
    <property type="entry name" value="FCD"/>
    <property type="match status" value="1"/>
</dbReference>
<accession>A0A0V8J2G2</accession>
<dbReference type="GO" id="GO:0003700">
    <property type="term" value="F:DNA-binding transcription factor activity"/>
    <property type="evidence" value="ECO:0007669"/>
    <property type="project" value="InterPro"/>
</dbReference>
<dbReference type="OrthoDB" id="9781630at2"/>
<keyword evidence="6" id="KW-1185">Reference proteome</keyword>
<dbReference type="InterPro" id="IPR000524">
    <property type="entry name" value="Tscrpt_reg_HTH_GntR"/>
</dbReference>
<dbReference type="Proteomes" id="UP000054099">
    <property type="component" value="Unassembled WGS sequence"/>
</dbReference>
<dbReference type="PANTHER" id="PTHR43537:SF24">
    <property type="entry name" value="GLUCONATE OPERON TRANSCRIPTIONAL REPRESSOR"/>
    <property type="match status" value="1"/>
</dbReference>
<keyword evidence="1" id="KW-0805">Transcription regulation</keyword>